<evidence type="ECO:0000256" key="1">
    <source>
        <dbReference type="SAM" id="MobiDB-lite"/>
    </source>
</evidence>
<name>A0A2W2FN67_9ACTN</name>
<feature type="compositionally biased region" description="Basic and acidic residues" evidence="1">
    <location>
        <begin position="188"/>
        <end position="203"/>
    </location>
</feature>
<proteinExistence type="predicted"/>
<sequence>MCQRTVAWALDDAPVPAELLGTLVAIARRCAPDGTGSYQSKSTLVAKTGKSKDQVDADVSRLLDLGLIRLGDQTLPERNGVPPGRRPVVYDVALEMRGPKPRRAGRNRTGKNSSAPATGGMDTTGGTDTGGGTDTPGTGGMDTGGTGGMDTPATGGTDTPQTTHGNNPNNKTFNNPSLCAVPPSPPAEPERETGRRPTLDERARAEGWRLIHDVRGYPPPEARHLIDELTRKHRIVSPQWWRTAHGNGSLDDRIGEVIADYQATHSPAGSAPTGRRSGRGPYINDLTPDDYRTYAERSRHEQEPAA</sequence>
<organism evidence="2 3">
    <name type="scientific">Micromonospora craterilacus</name>
    <dbReference type="NCBI Taxonomy" id="1655439"/>
    <lineage>
        <taxon>Bacteria</taxon>
        <taxon>Bacillati</taxon>
        <taxon>Actinomycetota</taxon>
        <taxon>Actinomycetes</taxon>
        <taxon>Micromonosporales</taxon>
        <taxon>Micromonosporaceae</taxon>
        <taxon>Micromonospora</taxon>
    </lineage>
</organism>
<dbReference type="EMBL" id="POTY01000104">
    <property type="protein sequence ID" value="PZG16494.1"/>
    <property type="molecule type" value="Genomic_DNA"/>
</dbReference>
<feature type="region of interest" description="Disordered" evidence="1">
    <location>
        <begin position="264"/>
        <end position="306"/>
    </location>
</feature>
<feature type="region of interest" description="Disordered" evidence="1">
    <location>
        <begin position="96"/>
        <end position="203"/>
    </location>
</feature>
<keyword evidence="3" id="KW-1185">Reference proteome</keyword>
<reference evidence="2 3" key="1">
    <citation type="submission" date="2018-01" db="EMBL/GenBank/DDBJ databases">
        <title>Draft genome sequence of Jishengella sp. NA12.</title>
        <authorList>
            <person name="Sahin N."/>
            <person name="Ay H."/>
            <person name="Saygin H."/>
        </authorList>
    </citation>
    <scope>NUCLEOTIDE SEQUENCE [LARGE SCALE GENOMIC DNA]</scope>
    <source>
        <strain evidence="2 3">NA12</strain>
    </source>
</reference>
<gene>
    <name evidence="2" type="ORF">C1I95_17640</name>
</gene>
<feature type="compositionally biased region" description="Gly residues" evidence="1">
    <location>
        <begin position="127"/>
        <end position="148"/>
    </location>
</feature>
<comment type="caution">
    <text evidence="2">The sequence shown here is derived from an EMBL/GenBank/DDBJ whole genome shotgun (WGS) entry which is preliminary data.</text>
</comment>
<accession>A0A2W2FN67</accession>
<dbReference type="Proteomes" id="UP000248924">
    <property type="component" value="Unassembled WGS sequence"/>
</dbReference>
<dbReference type="AlphaFoldDB" id="A0A2W2FN67"/>
<feature type="compositionally biased region" description="Basic residues" evidence="1">
    <location>
        <begin position="99"/>
        <end position="109"/>
    </location>
</feature>
<protein>
    <recommendedName>
        <fullName evidence="4">Helix-turn-helix domain-containing protein</fullName>
    </recommendedName>
</protein>
<evidence type="ECO:0000313" key="3">
    <source>
        <dbReference type="Proteomes" id="UP000248924"/>
    </source>
</evidence>
<feature type="compositionally biased region" description="Basic and acidic residues" evidence="1">
    <location>
        <begin position="289"/>
        <end position="306"/>
    </location>
</feature>
<evidence type="ECO:0008006" key="4">
    <source>
        <dbReference type="Google" id="ProtNLM"/>
    </source>
</evidence>
<evidence type="ECO:0000313" key="2">
    <source>
        <dbReference type="EMBL" id="PZG16494.1"/>
    </source>
</evidence>
<feature type="compositionally biased region" description="Low complexity" evidence="1">
    <location>
        <begin position="149"/>
        <end position="175"/>
    </location>
</feature>